<gene>
    <name evidence="10" type="ORF">A3J05_00765</name>
</gene>
<evidence type="ECO:0000313" key="10">
    <source>
        <dbReference type="EMBL" id="OGE99788.1"/>
    </source>
</evidence>
<comment type="caution">
    <text evidence="10">The sequence shown here is derived from an EMBL/GenBank/DDBJ whole genome shotgun (WGS) entry which is preliminary data.</text>
</comment>
<keyword evidence="6 8" id="KW-1133">Transmembrane helix</keyword>
<dbReference type="Gene3D" id="1.10.357.20">
    <property type="entry name" value="SLC41 divalent cation transporters, integral membrane domain"/>
    <property type="match status" value="1"/>
</dbReference>
<protein>
    <recommendedName>
        <fullName evidence="9">SLC41A/MgtE integral membrane domain-containing protein</fullName>
    </recommendedName>
</protein>
<sequence length="187" mass="20399">MLKPKQAAPYEEDDLKEPVGHLVEHRLPWLILGLLGGLVTSVIVSEFEQILAADVRLAFFIPIIVYMSDAVGTQTETIFVRHLKQTGKGFWRYLAKETLLGLSVGLIFGIIIGSFAAYWLSSAAIGLTVGLAMFINVALAPILATCVPELLYKEHTDPALGAGPLATIIQDLISLLIYFFVASLIIF</sequence>
<dbReference type="AlphaFoldDB" id="A0A1F5QCA9"/>
<evidence type="ECO:0000256" key="1">
    <source>
        <dbReference type="ARBA" id="ARBA00004141"/>
    </source>
</evidence>
<dbReference type="SUPFAM" id="SSF161093">
    <property type="entry name" value="MgtE membrane domain-like"/>
    <property type="match status" value="1"/>
</dbReference>
<evidence type="ECO:0000256" key="2">
    <source>
        <dbReference type="ARBA" id="ARBA00009749"/>
    </source>
</evidence>
<accession>A0A1F5QCA9</accession>
<evidence type="ECO:0000256" key="6">
    <source>
        <dbReference type="ARBA" id="ARBA00022989"/>
    </source>
</evidence>
<dbReference type="Proteomes" id="UP000177235">
    <property type="component" value="Unassembled WGS sequence"/>
</dbReference>
<keyword evidence="7 8" id="KW-0472">Membrane</keyword>
<dbReference type="EMBL" id="MFFF01000015">
    <property type="protein sequence ID" value="OGE99788.1"/>
    <property type="molecule type" value="Genomic_DNA"/>
</dbReference>
<keyword evidence="4 8" id="KW-0812">Transmembrane</keyword>
<dbReference type="PANTHER" id="PTHR41394:SF5">
    <property type="entry name" value="SLC41A_MGTE INTEGRAL MEMBRANE DOMAIN-CONTAINING PROTEIN"/>
    <property type="match status" value="1"/>
</dbReference>
<evidence type="ECO:0000256" key="4">
    <source>
        <dbReference type="ARBA" id="ARBA00022692"/>
    </source>
</evidence>
<evidence type="ECO:0000256" key="3">
    <source>
        <dbReference type="ARBA" id="ARBA00022448"/>
    </source>
</evidence>
<feature type="transmembrane region" description="Helical" evidence="8">
    <location>
        <begin position="27"/>
        <end position="45"/>
    </location>
</feature>
<evidence type="ECO:0000259" key="9">
    <source>
        <dbReference type="Pfam" id="PF01769"/>
    </source>
</evidence>
<feature type="domain" description="SLC41A/MgtE integral membrane" evidence="9">
    <location>
        <begin position="61"/>
        <end position="181"/>
    </location>
</feature>
<dbReference type="PANTHER" id="PTHR41394">
    <property type="entry name" value="MAGNESIUM TRANSPORTER MGTE"/>
    <property type="match status" value="1"/>
</dbReference>
<dbReference type="InterPro" id="IPR036739">
    <property type="entry name" value="SLC41_membr_dom_sf"/>
</dbReference>
<reference evidence="10 11" key="1">
    <citation type="journal article" date="2016" name="Nat. Commun.">
        <title>Thousands of microbial genomes shed light on interconnected biogeochemical processes in an aquifer system.</title>
        <authorList>
            <person name="Anantharaman K."/>
            <person name="Brown C.T."/>
            <person name="Hug L.A."/>
            <person name="Sharon I."/>
            <person name="Castelle C.J."/>
            <person name="Probst A.J."/>
            <person name="Thomas B.C."/>
            <person name="Singh A."/>
            <person name="Wilkins M.J."/>
            <person name="Karaoz U."/>
            <person name="Brodie E.L."/>
            <person name="Williams K.H."/>
            <person name="Hubbard S.S."/>
            <person name="Banfield J.F."/>
        </authorList>
    </citation>
    <scope>NUCLEOTIDE SEQUENCE [LARGE SCALE GENOMIC DNA]</scope>
</reference>
<keyword evidence="3" id="KW-0813">Transport</keyword>
<feature type="transmembrane region" description="Helical" evidence="8">
    <location>
        <begin position="125"/>
        <end position="147"/>
    </location>
</feature>
<dbReference type="Pfam" id="PF01769">
    <property type="entry name" value="MgtE"/>
    <property type="match status" value="1"/>
</dbReference>
<comment type="subcellular location">
    <subcellularLocation>
        <location evidence="1">Membrane</location>
        <topology evidence="1">Multi-pass membrane protein</topology>
    </subcellularLocation>
</comment>
<name>A0A1F5QCA9_9BACT</name>
<keyword evidence="5" id="KW-0460">Magnesium</keyword>
<proteinExistence type="inferred from homology"/>
<evidence type="ECO:0000256" key="5">
    <source>
        <dbReference type="ARBA" id="ARBA00022842"/>
    </source>
</evidence>
<evidence type="ECO:0000313" key="11">
    <source>
        <dbReference type="Proteomes" id="UP000177235"/>
    </source>
</evidence>
<dbReference type="GO" id="GO:0008324">
    <property type="term" value="F:monoatomic cation transmembrane transporter activity"/>
    <property type="evidence" value="ECO:0007669"/>
    <property type="project" value="InterPro"/>
</dbReference>
<evidence type="ECO:0000256" key="8">
    <source>
        <dbReference type="SAM" id="Phobius"/>
    </source>
</evidence>
<dbReference type="GO" id="GO:0016020">
    <property type="term" value="C:membrane"/>
    <property type="evidence" value="ECO:0007669"/>
    <property type="project" value="UniProtKB-SubCell"/>
</dbReference>
<feature type="transmembrane region" description="Helical" evidence="8">
    <location>
        <begin position="99"/>
        <end position="119"/>
    </location>
</feature>
<organism evidence="10 11">
    <name type="scientific">Candidatus Doudnabacteria bacterium RIFCSPLOWO2_02_FULL_48_13</name>
    <dbReference type="NCBI Taxonomy" id="1817845"/>
    <lineage>
        <taxon>Bacteria</taxon>
        <taxon>Candidatus Doudnaibacteriota</taxon>
    </lineage>
</organism>
<feature type="transmembrane region" description="Helical" evidence="8">
    <location>
        <begin position="159"/>
        <end position="186"/>
    </location>
</feature>
<feature type="transmembrane region" description="Helical" evidence="8">
    <location>
        <begin position="57"/>
        <end position="79"/>
    </location>
</feature>
<evidence type="ECO:0000256" key="7">
    <source>
        <dbReference type="ARBA" id="ARBA00023136"/>
    </source>
</evidence>
<comment type="similarity">
    <text evidence="2">Belongs to the SLC41A transporter family.</text>
</comment>
<dbReference type="InterPro" id="IPR006667">
    <property type="entry name" value="SLC41_membr_dom"/>
</dbReference>